<dbReference type="Proteomes" id="UP000348942">
    <property type="component" value="Chromosome 2"/>
</dbReference>
<evidence type="ECO:0000313" key="2">
    <source>
        <dbReference type="EMBL" id="QGA66616.1"/>
    </source>
</evidence>
<proteinExistence type="predicted"/>
<dbReference type="RefSeq" id="WP_153448749.1">
    <property type="nucleotide sequence ID" value="NZ_CP045700.1"/>
</dbReference>
<dbReference type="AlphaFoldDB" id="A0A5Q0TJQ1"/>
<dbReference type="SMART" id="SM00974">
    <property type="entry name" value="T5orf172"/>
    <property type="match status" value="1"/>
</dbReference>
<reference evidence="2 3" key="1">
    <citation type="submission" date="2019-10" db="EMBL/GenBank/DDBJ databases">
        <title>Vibrio sp. nov., isolated from Coralline algae surface.</title>
        <authorList>
            <person name="Geng Y."/>
            <person name="Zhang X."/>
        </authorList>
    </citation>
    <scope>NUCLEOTIDE SEQUENCE [LARGE SCALE GENOMIC DNA]</scope>
    <source>
        <strain evidence="2 3">SM1977</strain>
    </source>
</reference>
<organism evidence="2 3">
    <name type="scientific">Vibrio algicola</name>
    <dbReference type="NCBI Taxonomy" id="2662262"/>
    <lineage>
        <taxon>Bacteria</taxon>
        <taxon>Pseudomonadati</taxon>
        <taxon>Pseudomonadota</taxon>
        <taxon>Gammaproteobacteria</taxon>
        <taxon>Vibrionales</taxon>
        <taxon>Vibrionaceae</taxon>
        <taxon>Vibrio</taxon>
    </lineage>
</organism>
<dbReference type="EMBL" id="CP045700">
    <property type="protein sequence ID" value="QGA66616.1"/>
    <property type="molecule type" value="Genomic_DNA"/>
</dbReference>
<dbReference type="InterPro" id="IPR018306">
    <property type="entry name" value="Phage_T5_Orf172_DNA-bd"/>
</dbReference>
<keyword evidence="3" id="KW-1185">Reference proteome</keyword>
<name>A0A5Q0TJQ1_9VIBR</name>
<dbReference type="Pfam" id="PF13455">
    <property type="entry name" value="MUG113"/>
    <property type="match status" value="1"/>
</dbReference>
<gene>
    <name evidence="2" type="ORF">GFB47_14490</name>
</gene>
<evidence type="ECO:0000313" key="3">
    <source>
        <dbReference type="Proteomes" id="UP000348942"/>
    </source>
</evidence>
<sequence length="211" mass="23581">MFELSGNGEIVMSSEAKALVEAIIKGEVSDEVAYKYGMQMLHLASSEIRELDSKKCTGLSKAEGRIILDNLEHGRHIAKMTESIFIQYPIISQSAKGLYSALSYSYGTFAPAILMSSSDLPRKDESTSTYFIFNPISKLIKIGRTNDIKRRITALQCGIGIPLDILLLVSGDREKECHQKFSEFRTHGEWFDDKDGRIRAYIKSEKSKASA</sequence>
<evidence type="ECO:0000259" key="1">
    <source>
        <dbReference type="SMART" id="SM00974"/>
    </source>
</evidence>
<protein>
    <recommendedName>
        <fullName evidence="1">Bacteriophage T5 Orf172 DNA-binding domain-containing protein</fullName>
    </recommendedName>
</protein>
<feature type="domain" description="Bacteriophage T5 Orf172 DNA-binding" evidence="1">
    <location>
        <begin position="134"/>
        <end position="205"/>
    </location>
</feature>
<accession>A0A5Q0TJQ1</accession>